<protein>
    <recommendedName>
        <fullName evidence="5">Bystin</fullName>
    </recommendedName>
</protein>
<dbReference type="EMBL" id="JAUJYN010000007">
    <property type="protein sequence ID" value="KAK1266507.1"/>
    <property type="molecule type" value="Genomic_DNA"/>
</dbReference>
<dbReference type="GO" id="GO:0030515">
    <property type="term" value="F:snoRNA binding"/>
    <property type="evidence" value="ECO:0007669"/>
    <property type="project" value="TreeGrafter"/>
</dbReference>
<dbReference type="GO" id="GO:0005730">
    <property type="term" value="C:nucleolus"/>
    <property type="evidence" value="ECO:0007669"/>
    <property type="project" value="TreeGrafter"/>
</dbReference>
<dbReference type="GO" id="GO:0030688">
    <property type="term" value="C:preribosome, small subunit precursor"/>
    <property type="evidence" value="ECO:0007669"/>
    <property type="project" value="TreeGrafter"/>
</dbReference>
<dbReference type="Proteomes" id="UP001179952">
    <property type="component" value="Unassembled WGS sequence"/>
</dbReference>
<evidence type="ECO:0000313" key="3">
    <source>
        <dbReference type="EMBL" id="KAK1266507.1"/>
    </source>
</evidence>
<sequence>MAKKRKGEQEPQQKRQALDEEDPIVSRKRSRQPKQHQREEKMINSDLSSKIIKEALNQQKEIQQETENETPFVAVPSGTLDGPEDDDDDDLDGFDGFSETLSHYDGGNQEIDEEDERVLAAFMSKNGAPQQTLADLIIQRIKEKDAEVASEARPLPKLDSAVIDLYRGVGKLLSRYTMGKIPKPFKHIPSMQLWEDVLYLTEPEKWSANAMFQATRIFSSNLCAKKAQRFYSLVLLPRVREDIQKNKRLHFALYQSLKKALYKPAAFFKGILIPLCQSGTCSLREAVIVGSVIQKVSIPFLHSSAALMKIAELDYCGTTSYFIKLFLDKKYALPYRVLDAVMAHFMRFLEDTRMMPVIWHLSLLSFVQRYKNELTKEDKDNLDSLIQHQKHHLVTPEIRRELKNSRNRGEKEEDLMSMSSPITVINKTIEEDRWDFPEVPMEED</sequence>
<comment type="caution">
    <text evidence="3">The sequence shown here is derived from an EMBL/GenBank/DDBJ whole genome shotgun (WGS) entry which is preliminary data.</text>
</comment>
<gene>
    <name evidence="3" type="ORF">QJS04_geneDACA000499</name>
</gene>
<reference evidence="3" key="1">
    <citation type="journal article" date="2023" name="Nat. Commun.">
        <title>Diploid and tetraploid genomes of Acorus and the evolution of monocots.</title>
        <authorList>
            <person name="Ma L."/>
            <person name="Liu K.W."/>
            <person name="Li Z."/>
            <person name="Hsiao Y.Y."/>
            <person name="Qi Y."/>
            <person name="Fu T."/>
            <person name="Tang G.D."/>
            <person name="Zhang D."/>
            <person name="Sun W.H."/>
            <person name="Liu D.K."/>
            <person name="Li Y."/>
            <person name="Chen G.Z."/>
            <person name="Liu X.D."/>
            <person name="Liao X.Y."/>
            <person name="Jiang Y.T."/>
            <person name="Yu X."/>
            <person name="Hao Y."/>
            <person name="Huang J."/>
            <person name="Zhao X.W."/>
            <person name="Ke S."/>
            <person name="Chen Y.Y."/>
            <person name="Wu W.L."/>
            <person name="Hsu J.L."/>
            <person name="Lin Y.F."/>
            <person name="Huang M.D."/>
            <person name="Li C.Y."/>
            <person name="Huang L."/>
            <person name="Wang Z.W."/>
            <person name="Zhao X."/>
            <person name="Zhong W.Y."/>
            <person name="Peng D.H."/>
            <person name="Ahmad S."/>
            <person name="Lan S."/>
            <person name="Zhang J.S."/>
            <person name="Tsai W.C."/>
            <person name="Van de Peer Y."/>
            <person name="Liu Z.J."/>
        </authorList>
    </citation>
    <scope>NUCLEOTIDE SEQUENCE</scope>
    <source>
        <strain evidence="3">SCP</strain>
    </source>
</reference>
<comment type="similarity">
    <text evidence="1">Belongs to the bystin family.</text>
</comment>
<evidence type="ECO:0000256" key="2">
    <source>
        <dbReference type="SAM" id="MobiDB-lite"/>
    </source>
</evidence>
<dbReference type="Pfam" id="PF05291">
    <property type="entry name" value="Bystin"/>
    <property type="match status" value="1"/>
</dbReference>
<dbReference type="GO" id="GO:0005737">
    <property type="term" value="C:cytoplasm"/>
    <property type="evidence" value="ECO:0007669"/>
    <property type="project" value="TreeGrafter"/>
</dbReference>
<feature type="compositionally biased region" description="Basic residues" evidence="2">
    <location>
        <begin position="26"/>
        <end position="35"/>
    </location>
</feature>
<dbReference type="GO" id="GO:0006364">
    <property type="term" value="P:rRNA processing"/>
    <property type="evidence" value="ECO:0007669"/>
    <property type="project" value="TreeGrafter"/>
</dbReference>
<dbReference type="InterPro" id="IPR007955">
    <property type="entry name" value="Bystin"/>
</dbReference>
<dbReference type="PANTHER" id="PTHR12821:SF0">
    <property type="entry name" value="BYSTIN"/>
    <property type="match status" value="1"/>
</dbReference>
<accession>A0AAV9AQZ0</accession>
<evidence type="ECO:0008006" key="5">
    <source>
        <dbReference type="Google" id="ProtNLM"/>
    </source>
</evidence>
<evidence type="ECO:0000256" key="1">
    <source>
        <dbReference type="ARBA" id="ARBA00007114"/>
    </source>
</evidence>
<proteinExistence type="inferred from homology"/>
<dbReference type="AlphaFoldDB" id="A0AAV9AQZ0"/>
<dbReference type="PANTHER" id="PTHR12821">
    <property type="entry name" value="BYSTIN"/>
    <property type="match status" value="1"/>
</dbReference>
<feature type="compositionally biased region" description="Acidic residues" evidence="2">
    <location>
        <begin position="82"/>
        <end position="91"/>
    </location>
</feature>
<feature type="region of interest" description="Disordered" evidence="2">
    <location>
        <begin position="1"/>
        <end position="91"/>
    </location>
</feature>
<keyword evidence="4" id="KW-1185">Reference proteome</keyword>
<evidence type="ECO:0000313" key="4">
    <source>
        <dbReference type="Proteomes" id="UP001179952"/>
    </source>
</evidence>
<reference evidence="3" key="2">
    <citation type="submission" date="2023-06" db="EMBL/GenBank/DDBJ databases">
        <authorList>
            <person name="Ma L."/>
            <person name="Liu K.-W."/>
            <person name="Li Z."/>
            <person name="Hsiao Y.-Y."/>
            <person name="Qi Y."/>
            <person name="Fu T."/>
            <person name="Tang G."/>
            <person name="Zhang D."/>
            <person name="Sun W.-H."/>
            <person name="Liu D.-K."/>
            <person name="Li Y."/>
            <person name="Chen G.-Z."/>
            <person name="Liu X.-D."/>
            <person name="Liao X.-Y."/>
            <person name="Jiang Y.-T."/>
            <person name="Yu X."/>
            <person name="Hao Y."/>
            <person name="Huang J."/>
            <person name="Zhao X.-W."/>
            <person name="Ke S."/>
            <person name="Chen Y.-Y."/>
            <person name="Wu W.-L."/>
            <person name="Hsu J.-L."/>
            <person name="Lin Y.-F."/>
            <person name="Huang M.-D."/>
            <person name="Li C.-Y."/>
            <person name="Huang L."/>
            <person name="Wang Z.-W."/>
            <person name="Zhao X."/>
            <person name="Zhong W.-Y."/>
            <person name="Peng D.-H."/>
            <person name="Ahmad S."/>
            <person name="Lan S."/>
            <person name="Zhang J.-S."/>
            <person name="Tsai W.-C."/>
            <person name="Van De Peer Y."/>
            <person name="Liu Z.-J."/>
        </authorList>
    </citation>
    <scope>NUCLEOTIDE SEQUENCE</scope>
    <source>
        <strain evidence="3">SCP</strain>
        <tissue evidence="3">Leaves</tissue>
    </source>
</reference>
<organism evidence="3 4">
    <name type="scientific">Acorus gramineus</name>
    <name type="common">Dwarf sweet flag</name>
    <dbReference type="NCBI Taxonomy" id="55184"/>
    <lineage>
        <taxon>Eukaryota</taxon>
        <taxon>Viridiplantae</taxon>
        <taxon>Streptophyta</taxon>
        <taxon>Embryophyta</taxon>
        <taxon>Tracheophyta</taxon>
        <taxon>Spermatophyta</taxon>
        <taxon>Magnoliopsida</taxon>
        <taxon>Liliopsida</taxon>
        <taxon>Acoraceae</taxon>
        <taxon>Acorus</taxon>
    </lineage>
</organism>
<feature type="compositionally biased region" description="Basic and acidic residues" evidence="2">
    <location>
        <begin position="7"/>
        <end position="18"/>
    </location>
</feature>
<name>A0AAV9AQZ0_ACOGR</name>